<keyword evidence="3" id="KW-1185">Reference proteome</keyword>
<dbReference type="KEGG" id="lpav:PLANPX_1152"/>
<gene>
    <name evidence="2" type="ORF">PLANPX_1152</name>
</gene>
<dbReference type="AlphaFoldDB" id="A0A5K7X4S2"/>
<reference evidence="3" key="1">
    <citation type="submission" date="2019-10" db="EMBL/GenBank/DDBJ databases">
        <title>Lacipirellula parvula gen. nov., sp. nov., representing a lineage of planctomycetes widespread in freshwater anoxic habitats, and description of the family Lacipirellulaceae.</title>
        <authorList>
            <person name="Dedysh S.N."/>
            <person name="Kulichevskaya I.S."/>
            <person name="Beletsky A.V."/>
            <person name="Rakitin A.L."/>
            <person name="Mardanov A.V."/>
            <person name="Ivanova A.A."/>
            <person name="Saltykova V.X."/>
            <person name="Rijpstra W.I.C."/>
            <person name="Sinninghe Damste J.S."/>
            <person name="Ravin N.V."/>
        </authorList>
    </citation>
    <scope>NUCLEOTIDE SEQUENCE [LARGE SCALE GENOMIC DNA]</scope>
    <source>
        <strain evidence="3">PX69</strain>
    </source>
</reference>
<dbReference type="Proteomes" id="UP000326837">
    <property type="component" value="Chromosome"/>
</dbReference>
<dbReference type="RefSeq" id="WP_152097674.1">
    <property type="nucleotide sequence ID" value="NZ_AP021861.1"/>
</dbReference>
<proteinExistence type="predicted"/>
<feature type="region of interest" description="Disordered" evidence="1">
    <location>
        <begin position="1"/>
        <end position="60"/>
    </location>
</feature>
<dbReference type="EMBL" id="AP021861">
    <property type="protein sequence ID" value="BBO31540.1"/>
    <property type="molecule type" value="Genomic_DNA"/>
</dbReference>
<sequence>MNKSNHNEEDAGEGESAASRSVPRRGAQRVQSTNRSSKARRRRASTIGGIHQRTNKRSAW</sequence>
<evidence type="ECO:0000313" key="2">
    <source>
        <dbReference type="EMBL" id="BBO31540.1"/>
    </source>
</evidence>
<evidence type="ECO:0000256" key="1">
    <source>
        <dbReference type="SAM" id="MobiDB-lite"/>
    </source>
</evidence>
<evidence type="ECO:0000313" key="3">
    <source>
        <dbReference type="Proteomes" id="UP000326837"/>
    </source>
</evidence>
<name>A0A5K7X4S2_9BACT</name>
<accession>A0A5K7X4S2</accession>
<protein>
    <submittedName>
        <fullName evidence="2">Uncharacterized protein</fullName>
    </submittedName>
</protein>
<organism evidence="2 3">
    <name type="scientific">Lacipirellula parvula</name>
    <dbReference type="NCBI Taxonomy" id="2650471"/>
    <lineage>
        <taxon>Bacteria</taxon>
        <taxon>Pseudomonadati</taxon>
        <taxon>Planctomycetota</taxon>
        <taxon>Planctomycetia</taxon>
        <taxon>Pirellulales</taxon>
        <taxon>Lacipirellulaceae</taxon>
        <taxon>Lacipirellula</taxon>
    </lineage>
</organism>